<accession>A0A644XPS6</accession>
<protein>
    <submittedName>
        <fullName evidence="1">Uncharacterized protein</fullName>
    </submittedName>
</protein>
<comment type="caution">
    <text evidence="1">The sequence shown here is derived from an EMBL/GenBank/DDBJ whole genome shotgun (WGS) entry which is preliminary data.</text>
</comment>
<proteinExistence type="predicted"/>
<gene>
    <name evidence="1" type="ORF">SDC9_62631</name>
</gene>
<evidence type="ECO:0000313" key="1">
    <source>
        <dbReference type="EMBL" id="MPM16253.1"/>
    </source>
</evidence>
<reference evidence="1" key="1">
    <citation type="submission" date="2019-08" db="EMBL/GenBank/DDBJ databases">
        <authorList>
            <person name="Kucharzyk K."/>
            <person name="Murdoch R.W."/>
            <person name="Higgins S."/>
            <person name="Loffler F."/>
        </authorList>
    </citation>
    <scope>NUCLEOTIDE SEQUENCE</scope>
</reference>
<name>A0A644XPS6_9ZZZZ</name>
<dbReference type="EMBL" id="VSSQ01002577">
    <property type="protein sequence ID" value="MPM16253.1"/>
    <property type="molecule type" value="Genomic_DNA"/>
</dbReference>
<organism evidence="1">
    <name type="scientific">bioreactor metagenome</name>
    <dbReference type="NCBI Taxonomy" id="1076179"/>
    <lineage>
        <taxon>unclassified sequences</taxon>
        <taxon>metagenomes</taxon>
        <taxon>ecological metagenomes</taxon>
    </lineage>
</organism>
<dbReference type="AlphaFoldDB" id="A0A644XPS6"/>
<sequence>MDSHSSKFCFFVVGSTASTTTIQGRKDLKSMPASTSFSNPSTSILRKCISPRACCLQIEAKVRIGTECITPDTPEALCSSITFEDAVDQPRIGGSHISILPSEGPATHLRLVSSGLSRSRSVQWPSSGSMLMPRQPRS</sequence>